<dbReference type="GO" id="GO:0051607">
    <property type="term" value="P:defense response to virus"/>
    <property type="evidence" value="ECO:0007669"/>
    <property type="project" value="UniProtKB-KW"/>
</dbReference>
<dbReference type="InterPro" id="IPR002508">
    <property type="entry name" value="MurNAc-LAA_cat"/>
</dbReference>
<dbReference type="Pfam" id="PF01520">
    <property type="entry name" value="Amidase_3"/>
    <property type="match status" value="1"/>
</dbReference>
<dbReference type="EMBL" id="DSXI01000227">
    <property type="protein sequence ID" value="HGS04878.1"/>
    <property type="molecule type" value="Genomic_DNA"/>
</dbReference>
<accession>A0A7V4G7L7</accession>
<evidence type="ECO:0000259" key="1">
    <source>
        <dbReference type="Pfam" id="PF01520"/>
    </source>
</evidence>
<dbReference type="AlphaFoldDB" id="A0A7V4G7L7"/>
<gene>
    <name evidence="2" type="ORF">ENT08_03950</name>
</gene>
<comment type="caution">
    <text evidence="2">The sequence shown here is derived from an EMBL/GenBank/DDBJ whole genome shotgun (WGS) entry which is preliminary data.</text>
</comment>
<feature type="domain" description="MurNAc-LAA" evidence="1">
    <location>
        <begin position="197"/>
        <end position="282"/>
    </location>
</feature>
<organism evidence="2">
    <name type="scientific">Desulfobacca acetoxidans</name>
    <dbReference type="NCBI Taxonomy" id="60893"/>
    <lineage>
        <taxon>Bacteria</taxon>
        <taxon>Pseudomonadati</taxon>
        <taxon>Thermodesulfobacteriota</taxon>
        <taxon>Desulfobaccia</taxon>
        <taxon>Desulfobaccales</taxon>
        <taxon>Desulfobaccaceae</taxon>
        <taxon>Desulfobacca</taxon>
    </lineage>
</organism>
<name>A0A7V4G7L7_9BACT</name>
<protein>
    <recommendedName>
        <fullName evidence="1">MurNAc-LAA domain-containing protein</fullName>
    </recommendedName>
</protein>
<dbReference type="SUPFAM" id="SSF53187">
    <property type="entry name" value="Zn-dependent exopeptidases"/>
    <property type="match status" value="1"/>
</dbReference>
<sequence>MTHPMTQAFRPVCRAVNQALQGGLPSGPFNFGLYFMKWFFVADGLPPREAPRPKKPWACCLADETKVKQRDRYFEPNILLDNLEISLALFNGEQHYTREMLQDRKGKLRAGTGTVKVPVTWDRAKLKEFLEKKYQALEAAARSFVPLGYEYLRLERQLTSPLILGLGLEHPSEKGFRFDWTLGLPVIPASGLKGVVRLAWLVQQALVRNLRQAGYNTLDRGTKDDAILGHLAVLAPRNLNRPSQMPAIIGEALFMTNDADAAQLSRTEMRLAIARGYLEGIKAFFGDD</sequence>
<evidence type="ECO:0000313" key="2">
    <source>
        <dbReference type="EMBL" id="HGS04878.1"/>
    </source>
</evidence>
<dbReference type="GO" id="GO:0008745">
    <property type="term" value="F:N-acetylmuramoyl-L-alanine amidase activity"/>
    <property type="evidence" value="ECO:0007669"/>
    <property type="project" value="InterPro"/>
</dbReference>
<dbReference type="Gene3D" id="3.40.630.40">
    <property type="entry name" value="Zn-dependent exopeptidases"/>
    <property type="match status" value="1"/>
</dbReference>
<dbReference type="GO" id="GO:0009253">
    <property type="term" value="P:peptidoglycan catabolic process"/>
    <property type="evidence" value="ECO:0007669"/>
    <property type="project" value="InterPro"/>
</dbReference>
<proteinExistence type="predicted"/>
<reference evidence="2" key="1">
    <citation type="journal article" date="2020" name="mSystems">
        <title>Genome- and Community-Level Interaction Insights into Carbon Utilization and Element Cycling Functions of Hydrothermarchaeota in Hydrothermal Sediment.</title>
        <authorList>
            <person name="Zhou Z."/>
            <person name="Liu Y."/>
            <person name="Xu W."/>
            <person name="Pan J."/>
            <person name="Luo Z.H."/>
            <person name="Li M."/>
        </authorList>
    </citation>
    <scope>NUCLEOTIDE SEQUENCE [LARGE SCALE GENOMIC DNA]</scope>
    <source>
        <strain evidence="2">SpSt-548</strain>
    </source>
</reference>